<dbReference type="Proteomes" id="UP000007800">
    <property type="component" value="Unassembled WGS sequence"/>
</dbReference>
<keyword evidence="2" id="KW-1185">Reference proteome</keyword>
<accession>C5LF79</accession>
<dbReference type="EMBL" id="GG681416">
    <property type="protein sequence ID" value="EER04594.1"/>
    <property type="molecule type" value="Genomic_DNA"/>
</dbReference>
<evidence type="ECO:0000313" key="2">
    <source>
        <dbReference type="Proteomes" id="UP000007800"/>
    </source>
</evidence>
<protein>
    <submittedName>
        <fullName evidence="1">Uncharacterized protein</fullName>
    </submittedName>
</protein>
<organism evidence="2">
    <name type="scientific">Perkinsus marinus (strain ATCC 50983 / TXsc)</name>
    <dbReference type="NCBI Taxonomy" id="423536"/>
    <lineage>
        <taxon>Eukaryota</taxon>
        <taxon>Sar</taxon>
        <taxon>Alveolata</taxon>
        <taxon>Perkinsozoa</taxon>
        <taxon>Perkinsea</taxon>
        <taxon>Perkinsida</taxon>
        <taxon>Perkinsidae</taxon>
        <taxon>Perkinsus</taxon>
    </lineage>
</organism>
<dbReference type="InParanoid" id="C5LF79"/>
<dbReference type="GeneID" id="9037647"/>
<dbReference type="AlphaFoldDB" id="C5LF79"/>
<name>C5LF79_PERM5</name>
<proteinExistence type="predicted"/>
<gene>
    <name evidence="1" type="ORF">Pmar_PMAR019628</name>
</gene>
<sequence>MTSQVCVDRLGRSSSLGKLSGFKDALKRCESIGELHGSFLSTVDTEGSLFARSCRELAADNDDLVLRMVKLGELLRLEAGEEPINDSMAASALANFCYVACYSSEHSRTQSLPLSFVYLTALKLMKTYTPGLLGPPSAEGDALLVLFESLIRFHDPILWWHVTRGGTQSWTLGETQDCLRSLFAAPLSRRGHPEVCQTLWSRLAREWDVVDAVFAALAWVLQHSDELRKIGDVRVNGSAVLSLVSTGEVDDILQRAASLKAFTPKSVLRALQHAICGQDGTSQKGAPCLLVGPDDALAASDGFNSGQLCVSRSHGGDVARIPKYSLTYGPRIPDAFSHL</sequence>
<dbReference type="RefSeq" id="XP_002772778.1">
    <property type="nucleotide sequence ID" value="XM_002772732.1"/>
</dbReference>
<dbReference type="OrthoDB" id="444175at2759"/>
<reference evidence="1 2" key="1">
    <citation type="submission" date="2008-07" db="EMBL/GenBank/DDBJ databases">
        <authorList>
            <person name="El-Sayed N."/>
            <person name="Caler E."/>
            <person name="Inman J."/>
            <person name="Amedeo P."/>
            <person name="Hass B."/>
            <person name="Wortman J."/>
        </authorList>
    </citation>
    <scope>NUCLEOTIDE SEQUENCE [LARGE SCALE GENOMIC DNA]</scope>
    <source>
        <strain evidence="2">ATCC 50983 / TXsc</strain>
    </source>
</reference>
<evidence type="ECO:0000313" key="1">
    <source>
        <dbReference type="EMBL" id="EER04594.1"/>
    </source>
</evidence>